<evidence type="ECO:0000313" key="2">
    <source>
        <dbReference type="EMBL" id="ELQ68265.1"/>
    </source>
</evidence>
<organism>
    <name type="scientific">Pyricularia oryzae (strain P131)</name>
    <name type="common">Rice blast fungus</name>
    <name type="synonym">Magnaporthe oryzae</name>
    <dbReference type="NCBI Taxonomy" id="1143193"/>
    <lineage>
        <taxon>Eukaryota</taxon>
        <taxon>Fungi</taxon>
        <taxon>Dikarya</taxon>
        <taxon>Ascomycota</taxon>
        <taxon>Pezizomycotina</taxon>
        <taxon>Sordariomycetes</taxon>
        <taxon>Sordariomycetidae</taxon>
        <taxon>Magnaporthales</taxon>
        <taxon>Pyriculariaceae</taxon>
        <taxon>Pyricularia</taxon>
    </lineage>
</organism>
<dbReference type="AlphaFoldDB" id="L7JL36"/>
<dbReference type="EMBL" id="JH794390">
    <property type="protein sequence ID" value="ELQ68265.1"/>
    <property type="molecule type" value="Genomic_DNA"/>
</dbReference>
<sequence>QRRGGGLGRGRRGGGEEHGALLGGKGEDEQRNVLGGATERVGAQNGQGRCREAGGVADELENALSEASGCAAARLALRGTAAFFTLAGGVDDGTGSPVGSDVISAEDVIMVGGSLESKLGERIRGPRRRLKWSVAAGGDDRSVLIGAARKRGAPDSKA</sequence>
<feature type="region of interest" description="Disordered" evidence="1">
    <location>
        <begin position="1"/>
        <end position="31"/>
    </location>
</feature>
<evidence type="ECO:0000256" key="1">
    <source>
        <dbReference type="SAM" id="MobiDB-lite"/>
    </source>
</evidence>
<reference evidence="2" key="1">
    <citation type="journal article" date="2012" name="PLoS Genet.">
        <title>Comparative analysis of the genomes of two field isolates of the rice blast fungus Magnaporthe oryzae.</title>
        <authorList>
            <person name="Xue M."/>
            <person name="Yang J."/>
            <person name="Li Z."/>
            <person name="Hu S."/>
            <person name="Yao N."/>
            <person name="Dean R.A."/>
            <person name="Zhao W."/>
            <person name="Shen M."/>
            <person name="Zhang H."/>
            <person name="Li C."/>
            <person name="Liu L."/>
            <person name="Cao L."/>
            <person name="Xu X."/>
            <person name="Xing Y."/>
            <person name="Hsiang T."/>
            <person name="Zhang Z."/>
            <person name="Xu J.R."/>
            <person name="Peng Y.L."/>
        </authorList>
    </citation>
    <scope>NUCLEOTIDE SEQUENCE [LARGE SCALE GENOMIC DNA]</scope>
    <source>
        <strain evidence="2">P131</strain>
    </source>
</reference>
<proteinExistence type="predicted"/>
<feature type="non-terminal residue" evidence="2">
    <location>
        <position position="158"/>
    </location>
</feature>
<gene>
    <name evidence="2" type="ORF">OOW_P131scaffold00262g9</name>
</gene>
<name>L7JL36_PYRO1</name>
<feature type="compositionally biased region" description="Basic and acidic residues" evidence="1">
    <location>
        <begin position="13"/>
        <end position="31"/>
    </location>
</feature>
<accession>L7JL36</accession>
<protein>
    <submittedName>
        <fullName evidence="2">Uncharacterized protein</fullName>
    </submittedName>
</protein>